<gene>
    <name evidence="2" type="ORF">RchiOBHm_Chr4g0410541</name>
</gene>
<dbReference type="CDD" id="cd06222">
    <property type="entry name" value="RNase_H_like"/>
    <property type="match status" value="1"/>
</dbReference>
<reference evidence="2 3" key="1">
    <citation type="journal article" date="2018" name="Nat. Genet.">
        <title>The Rosa genome provides new insights in the design of modern roses.</title>
        <authorList>
            <person name="Bendahmane M."/>
        </authorList>
    </citation>
    <scope>NUCLEOTIDE SEQUENCE [LARGE SCALE GENOMIC DNA]</scope>
    <source>
        <strain evidence="3">cv. Old Blush</strain>
    </source>
</reference>
<accession>A0A2P6QVG1</accession>
<dbReference type="Gene3D" id="3.30.420.10">
    <property type="entry name" value="Ribonuclease H-like superfamily/Ribonuclease H"/>
    <property type="match status" value="1"/>
</dbReference>
<dbReference type="Gramene" id="PRQ38144">
    <property type="protein sequence ID" value="PRQ38144"/>
    <property type="gene ID" value="RchiOBHm_Chr4g0410541"/>
</dbReference>
<comment type="caution">
    <text evidence="2">The sequence shown here is derived from an EMBL/GenBank/DDBJ whole genome shotgun (WGS) entry which is preliminary data.</text>
</comment>
<dbReference type="GO" id="GO:0004523">
    <property type="term" value="F:RNA-DNA hybrid ribonuclease activity"/>
    <property type="evidence" value="ECO:0007669"/>
    <property type="project" value="InterPro"/>
</dbReference>
<dbReference type="GO" id="GO:0003676">
    <property type="term" value="F:nucleic acid binding"/>
    <property type="evidence" value="ECO:0007669"/>
    <property type="project" value="InterPro"/>
</dbReference>
<evidence type="ECO:0000313" key="2">
    <source>
        <dbReference type="EMBL" id="PRQ38144.1"/>
    </source>
</evidence>
<protein>
    <submittedName>
        <fullName evidence="2">Putative ribonuclease H-like domain-containing protein</fullName>
    </submittedName>
</protein>
<feature type="domain" description="RNase H type-1" evidence="1">
    <location>
        <begin position="20"/>
        <end position="104"/>
    </location>
</feature>
<dbReference type="InterPro" id="IPR002156">
    <property type="entry name" value="RNaseH_domain"/>
</dbReference>
<evidence type="ECO:0000313" key="3">
    <source>
        <dbReference type="Proteomes" id="UP000238479"/>
    </source>
</evidence>
<name>A0A2P6QVG1_ROSCH</name>
<dbReference type="InterPro" id="IPR036397">
    <property type="entry name" value="RNaseH_sf"/>
</dbReference>
<dbReference type="Proteomes" id="UP000238479">
    <property type="component" value="Chromosome 4"/>
</dbReference>
<dbReference type="InterPro" id="IPR012337">
    <property type="entry name" value="RNaseH-like_sf"/>
</dbReference>
<dbReference type="AlphaFoldDB" id="A0A2P6QVG1"/>
<dbReference type="Pfam" id="PF13456">
    <property type="entry name" value="RVT_3"/>
    <property type="match status" value="1"/>
</dbReference>
<dbReference type="SUPFAM" id="SSF53098">
    <property type="entry name" value="Ribonuclease H-like"/>
    <property type="match status" value="1"/>
</dbReference>
<evidence type="ECO:0000259" key="1">
    <source>
        <dbReference type="Pfam" id="PF13456"/>
    </source>
</evidence>
<keyword evidence="3" id="KW-1185">Reference proteome</keyword>
<dbReference type="PANTHER" id="PTHR47074">
    <property type="entry name" value="BNAC02G40300D PROTEIN"/>
    <property type="match status" value="1"/>
</dbReference>
<dbReference type="InterPro" id="IPR052929">
    <property type="entry name" value="RNase_H-like_EbsB-rel"/>
</dbReference>
<dbReference type="PANTHER" id="PTHR47074:SF48">
    <property type="entry name" value="POLYNUCLEOTIDYL TRANSFERASE, RIBONUCLEASE H-LIKE SUPERFAMILY PROTEIN"/>
    <property type="match status" value="1"/>
</dbReference>
<proteinExistence type="predicted"/>
<dbReference type="InterPro" id="IPR044730">
    <property type="entry name" value="RNase_H-like_dom_plant"/>
</dbReference>
<sequence length="130" mass="14030">MDGAFDVHSHSGGAGIVVFSPAQVEALAGRVACRLVLDQGLGPVRLESDSLLLVQAMHSIQDSSIQLRVVYEDVLALFSQLPGSTFSHLYQEGNTAAHSLARWALCNRSCNVVFTSTPPFIEEIISRECT</sequence>
<dbReference type="EMBL" id="PDCK01000042">
    <property type="protein sequence ID" value="PRQ38144.1"/>
    <property type="molecule type" value="Genomic_DNA"/>
</dbReference>
<organism evidence="2 3">
    <name type="scientific">Rosa chinensis</name>
    <name type="common">China rose</name>
    <dbReference type="NCBI Taxonomy" id="74649"/>
    <lineage>
        <taxon>Eukaryota</taxon>
        <taxon>Viridiplantae</taxon>
        <taxon>Streptophyta</taxon>
        <taxon>Embryophyta</taxon>
        <taxon>Tracheophyta</taxon>
        <taxon>Spermatophyta</taxon>
        <taxon>Magnoliopsida</taxon>
        <taxon>eudicotyledons</taxon>
        <taxon>Gunneridae</taxon>
        <taxon>Pentapetalae</taxon>
        <taxon>rosids</taxon>
        <taxon>fabids</taxon>
        <taxon>Rosales</taxon>
        <taxon>Rosaceae</taxon>
        <taxon>Rosoideae</taxon>
        <taxon>Rosoideae incertae sedis</taxon>
        <taxon>Rosa</taxon>
    </lineage>
</organism>